<sequence>MKNSFVIFVFLLSTLGLGGCSTYNSFVDSFYNDSDGVQVNSDTNTVENPDNDGEDTTADDPNATITLAYNKNLHSIDAKIITNWNGAPQGSVYLSWETPEDTSCYNTAFPIAKFREVEDYSTDSQSVLYNDQICAGTWKAIVTDKSDGSVLASSTIKILSE</sequence>
<keyword evidence="2" id="KW-0732">Signal</keyword>
<keyword evidence="4" id="KW-1185">Reference proteome</keyword>
<feature type="signal peptide" evidence="2">
    <location>
        <begin position="1"/>
        <end position="18"/>
    </location>
</feature>
<keyword evidence="3" id="KW-0449">Lipoprotein</keyword>
<feature type="chain" id="PRO_5046674324" evidence="2">
    <location>
        <begin position="19"/>
        <end position="161"/>
    </location>
</feature>
<accession>A0ABV9TBS2</accession>
<evidence type="ECO:0000313" key="3">
    <source>
        <dbReference type="EMBL" id="MFC4892512.1"/>
    </source>
</evidence>
<protein>
    <submittedName>
        <fullName evidence="3">TUL4 family lipoprotein</fullName>
    </submittedName>
</protein>
<dbReference type="Proteomes" id="UP001595926">
    <property type="component" value="Unassembled WGS sequence"/>
</dbReference>
<evidence type="ECO:0000256" key="2">
    <source>
        <dbReference type="SAM" id="SignalP"/>
    </source>
</evidence>
<dbReference type="RefSeq" id="WP_119329889.1">
    <property type="nucleotide sequence ID" value="NZ_JBHSJH010000002.1"/>
</dbReference>
<comment type="caution">
    <text evidence="3">The sequence shown here is derived from an EMBL/GenBank/DDBJ whole genome shotgun (WGS) entry which is preliminary data.</text>
</comment>
<reference evidence="4" key="1">
    <citation type="journal article" date="2019" name="Int. J. Syst. Evol. Microbiol.">
        <title>The Global Catalogue of Microorganisms (GCM) 10K type strain sequencing project: providing services to taxonomists for standard genome sequencing and annotation.</title>
        <authorList>
            <consortium name="The Broad Institute Genomics Platform"/>
            <consortium name="The Broad Institute Genome Sequencing Center for Infectious Disease"/>
            <person name="Wu L."/>
            <person name="Ma J."/>
        </authorList>
    </citation>
    <scope>NUCLEOTIDE SEQUENCE [LARGE SCALE GENOMIC DNA]</scope>
    <source>
        <strain evidence="4">CGMCC 1.13718</strain>
    </source>
</reference>
<evidence type="ECO:0000256" key="1">
    <source>
        <dbReference type="SAM" id="MobiDB-lite"/>
    </source>
</evidence>
<dbReference type="NCBIfam" id="NF038367">
    <property type="entry name" value="OM_lipo_TUL4"/>
    <property type="match status" value="1"/>
</dbReference>
<evidence type="ECO:0000313" key="4">
    <source>
        <dbReference type="Proteomes" id="UP001595926"/>
    </source>
</evidence>
<gene>
    <name evidence="3" type="ORF">ACFPDQ_05565</name>
</gene>
<dbReference type="PROSITE" id="PS51257">
    <property type="entry name" value="PROKAR_LIPOPROTEIN"/>
    <property type="match status" value="1"/>
</dbReference>
<proteinExistence type="predicted"/>
<dbReference type="EMBL" id="JBHSJH010000002">
    <property type="protein sequence ID" value="MFC4892512.1"/>
    <property type="molecule type" value="Genomic_DNA"/>
</dbReference>
<organism evidence="3 4">
    <name type="scientific">Pseudofrancisella aestuarii</name>
    <dbReference type="NCBI Taxonomy" id="2670347"/>
    <lineage>
        <taxon>Bacteria</taxon>
        <taxon>Pseudomonadati</taxon>
        <taxon>Pseudomonadota</taxon>
        <taxon>Gammaproteobacteria</taxon>
        <taxon>Thiotrichales</taxon>
        <taxon>Francisellaceae</taxon>
        <taxon>Pseudofrancisella</taxon>
    </lineage>
</organism>
<feature type="region of interest" description="Disordered" evidence="1">
    <location>
        <begin position="40"/>
        <end position="61"/>
    </location>
</feature>
<name>A0ABV9TBS2_9GAMM</name>
<feature type="compositionally biased region" description="Acidic residues" evidence="1">
    <location>
        <begin position="49"/>
        <end position="58"/>
    </location>
</feature>